<reference evidence="2 3" key="1">
    <citation type="submission" date="2024-09" db="EMBL/GenBank/DDBJ databases">
        <authorList>
            <person name="Sun Q."/>
            <person name="Mori K."/>
        </authorList>
    </citation>
    <scope>NUCLEOTIDE SEQUENCE [LARGE SCALE GENOMIC DNA]</scope>
    <source>
        <strain evidence="2 3">TBRC 2205</strain>
    </source>
</reference>
<evidence type="ECO:0000313" key="3">
    <source>
        <dbReference type="Proteomes" id="UP001589894"/>
    </source>
</evidence>
<dbReference type="Proteomes" id="UP001589894">
    <property type="component" value="Unassembled WGS sequence"/>
</dbReference>
<keyword evidence="3" id="KW-1185">Reference proteome</keyword>
<proteinExistence type="predicted"/>
<dbReference type="EMBL" id="JBHLUE010000012">
    <property type="protein sequence ID" value="MFC0565830.1"/>
    <property type="molecule type" value="Genomic_DNA"/>
</dbReference>
<evidence type="ECO:0000313" key="2">
    <source>
        <dbReference type="EMBL" id="MFC0565830.1"/>
    </source>
</evidence>
<feature type="transmembrane region" description="Helical" evidence="1">
    <location>
        <begin position="98"/>
        <end position="123"/>
    </location>
</feature>
<evidence type="ECO:0000256" key="1">
    <source>
        <dbReference type="SAM" id="Phobius"/>
    </source>
</evidence>
<organism evidence="2 3">
    <name type="scientific">Plantactinospora siamensis</name>
    <dbReference type="NCBI Taxonomy" id="555372"/>
    <lineage>
        <taxon>Bacteria</taxon>
        <taxon>Bacillati</taxon>
        <taxon>Actinomycetota</taxon>
        <taxon>Actinomycetes</taxon>
        <taxon>Micromonosporales</taxon>
        <taxon>Micromonosporaceae</taxon>
        <taxon>Plantactinospora</taxon>
    </lineage>
</organism>
<keyword evidence="1" id="KW-0812">Transmembrane</keyword>
<feature type="transmembrane region" description="Helical" evidence="1">
    <location>
        <begin position="217"/>
        <end position="238"/>
    </location>
</feature>
<sequence>MTGRRGRAARKPPPGARLERALVAALGSALPAHFRARQRAEWEADLAELALDGRPATRWRYLLAAARTLPTLRAVARHARVDGPGALPTPATPTARTLAWVTATSLGWTLLSWAVVIAGPYLALDVPARLAAGVESDPKGMWPIGDPALPLPLRIALALGCYAATGMDILLLGVTGMVALCLVLSAPRPDRQRALERSVVIGTAALALMVADAFASLTFPFTGLALTVTGITAAALAVGRSGLPARWRIVLGALAAAGIAVVITDNTVGTDMIVWFRD</sequence>
<feature type="transmembrane region" description="Helical" evidence="1">
    <location>
        <begin position="194"/>
        <end position="211"/>
    </location>
</feature>
<dbReference type="RefSeq" id="WP_377340059.1">
    <property type="nucleotide sequence ID" value="NZ_JBHLUE010000012.1"/>
</dbReference>
<name>A0ABV6NYH5_9ACTN</name>
<gene>
    <name evidence="2" type="ORF">ACFFHU_17025</name>
</gene>
<feature type="transmembrane region" description="Helical" evidence="1">
    <location>
        <begin position="250"/>
        <end position="276"/>
    </location>
</feature>
<feature type="transmembrane region" description="Helical" evidence="1">
    <location>
        <begin position="155"/>
        <end position="182"/>
    </location>
</feature>
<keyword evidence="1" id="KW-1133">Transmembrane helix</keyword>
<accession>A0ABV6NYH5</accession>
<keyword evidence="1" id="KW-0472">Membrane</keyword>
<comment type="caution">
    <text evidence="2">The sequence shown here is derived from an EMBL/GenBank/DDBJ whole genome shotgun (WGS) entry which is preliminary data.</text>
</comment>
<protein>
    <submittedName>
        <fullName evidence="2">Uncharacterized protein</fullName>
    </submittedName>
</protein>